<comment type="similarity">
    <text evidence="1 6">Belongs to the annexin family.</text>
</comment>
<dbReference type="OrthoDB" id="37886at2759"/>
<dbReference type="AlphaFoldDB" id="A0A2I0TN57"/>
<dbReference type="SUPFAM" id="SSF47874">
    <property type="entry name" value="Annexin"/>
    <property type="match status" value="1"/>
</dbReference>
<protein>
    <recommendedName>
        <fullName evidence="6">Annexin</fullName>
    </recommendedName>
</protein>
<dbReference type="PRINTS" id="PR00196">
    <property type="entry name" value="ANNEXIN"/>
</dbReference>
<evidence type="ECO:0000256" key="5">
    <source>
        <dbReference type="ARBA" id="ARBA00023302"/>
    </source>
</evidence>
<keyword evidence="5 6" id="KW-0111">Calcium/phospholipid-binding</keyword>
<evidence type="ECO:0000256" key="2">
    <source>
        <dbReference type="ARBA" id="ARBA00022737"/>
    </source>
</evidence>
<dbReference type="GO" id="GO:0005509">
    <property type="term" value="F:calcium ion binding"/>
    <property type="evidence" value="ECO:0007669"/>
    <property type="project" value="InterPro"/>
</dbReference>
<dbReference type="Proteomes" id="UP000233556">
    <property type="component" value="Unassembled WGS sequence"/>
</dbReference>
<keyword evidence="3 6" id="KW-0106">Calcium</keyword>
<keyword evidence="4 6" id="KW-0041">Annexin</keyword>
<dbReference type="GO" id="GO:0001786">
    <property type="term" value="F:phosphatidylserine binding"/>
    <property type="evidence" value="ECO:0007669"/>
    <property type="project" value="TreeGrafter"/>
</dbReference>
<dbReference type="InterPro" id="IPR018502">
    <property type="entry name" value="Annexin_repeat"/>
</dbReference>
<evidence type="ECO:0000313" key="7">
    <source>
        <dbReference type="EMBL" id="PKU35195.1"/>
    </source>
</evidence>
<dbReference type="GO" id="GO:0005544">
    <property type="term" value="F:calcium-dependent phospholipid binding"/>
    <property type="evidence" value="ECO:0007669"/>
    <property type="project" value="UniProtKB-KW"/>
</dbReference>
<dbReference type="FunFam" id="1.10.220.10:FF:000004">
    <property type="entry name" value="Annexin"/>
    <property type="match status" value="1"/>
</dbReference>
<dbReference type="InterPro" id="IPR037104">
    <property type="entry name" value="Annexin_sf"/>
</dbReference>
<gene>
    <name evidence="7" type="ORF">llap_14501</name>
</gene>
<evidence type="ECO:0000256" key="3">
    <source>
        <dbReference type="ARBA" id="ARBA00022837"/>
    </source>
</evidence>
<accession>A0A2I0TN57</accession>
<dbReference type="PANTHER" id="PTHR10502">
    <property type="entry name" value="ANNEXIN"/>
    <property type="match status" value="1"/>
</dbReference>
<reference evidence="8" key="2">
    <citation type="submission" date="2017-12" db="EMBL/GenBank/DDBJ databases">
        <title>Genome sequence of the Bar-tailed Godwit (Limosa lapponica baueri).</title>
        <authorList>
            <person name="Lima N.C.B."/>
            <person name="Parody-Merino A.M."/>
            <person name="Battley P.F."/>
            <person name="Fidler A.E."/>
            <person name="Prosdocimi F."/>
        </authorList>
    </citation>
    <scope>NUCLEOTIDE SEQUENCE [LARGE SCALE GENOMIC DNA]</scope>
</reference>
<dbReference type="InterPro" id="IPR001464">
    <property type="entry name" value="Annexin"/>
</dbReference>
<keyword evidence="8" id="KW-1185">Reference proteome</keyword>
<dbReference type="PANTHER" id="PTHR10502:SF26">
    <property type="entry name" value="ANNEXIN A5"/>
    <property type="match status" value="1"/>
</dbReference>
<evidence type="ECO:0000256" key="1">
    <source>
        <dbReference type="ARBA" id="ARBA00007831"/>
    </source>
</evidence>
<dbReference type="PROSITE" id="PS51897">
    <property type="entry name" value="ANNEXIN_2"/>
    <property type="match status" value="3"/>
</dbReference>
<sequence>MRFNKAKCRVLHLAHNNLMQCYRLEEEWLESCLADKDLGVLIDCRLNMSQQCAQVAKNSILACIRNRVVSRTREVIVPLFSALMGLHFKYCVQFWATRYEKDIEVLERVQRRTMKLVRGLENKPYEERLREVGLFSLEKRRLREDLIALYNYLKGDSDSDPARRIPEMAKYTRGTVTAFSPFDARADAEALRKAMKGMGTDEETILKILTSRNNAQRQEIAAAFKTLFGRDLVDDLKSELTGKFETLMVSLMRPTYIFDAHALKHAIKGAGTNEKVLTEILASRTPEEVRNIKQVYLQVSENFRLMKGTMSTVNFRALSSITHVLFRAGELKWGTDEEKFITILGTRSISHLRRVFDKYMTISGFQIEETIDRETSGDLEKLLLAVAVARIYVPSSRTDCDSAVSGYIEKGAGTDDDTLIRVMVSRSEVDLLDIRQEFRKNFAKSLHQMIQKDTSGDYRKALLLLCGGDDE</sequence>
<name>A0A2I0TN57_LIMLA</name>
<dbReference type="PROSITE" id="PS00223">
    <property type="entry name" value="ANNEXIN_1"/>
    <property type="match status" value="2"/>
</dbReference>
<dbReference type="InterPro" id="IPR018252">
    <property type="entry name" value="Annexin_repeat_CS"/>
</dbReference>
<dbReference type="SMART" id="SM00335">
    <property type="entry name" value="ANX"/>
    <property type="match status" value="4"/>
</dbReference>
<dbReference type="EMBL" id="KZ508449">
    <property type="protein sequence ID" value="PKU35195.1"/>
    <property type="molecule type" value="Genomic_DNA"/>
</dbReference>
<dbReference type="FunFam" id="1.10.220.10:FF:000022">
    <property type="entry name" value="Annexin A5"/>
    <property type="match status" value="1"/>
</dbReference>
<comment type="domain">
    <text evidence="6">A pair of annexin repeats may form one binding site for calcium and phospholipid.</text>
</comment>
<dbReference type="GO" id="GO:0005886">
    <property type="term" value="C:plasma membrane"/>
    <property type="evidence" value="ECO:0007669"/>
    <property type="project" value="TreeGrafter"/>
</dbReference>
<dbReference type="FunFam" id="1.10.220.10:FF:000002">
    <property type="entry name" value="Annexin"/>
    <property type="match status" value="1"/>
</dbReference>
<evidence type="ECO:0000256" key="6">
    <source>
        <dbReference type="RuleBase" id="RU003540"/>
    </source>
</evidence>
<proteinExistence type="inferred from homology"/>
<dbReference type="GO" id="GO:0012506">
    <property type="term" value="C:vesicle membrane"/>
    <property type="evidence" value="ECO:0007669"/>
    <property type="project" value="TreeGrafter"/>
</dbReference>
<evidence type="ECO:0000313" key="8">
    <source>
        <dbReference type="Proteomes" id="UP000233556"/>
    </source>
</evidence>
<reference evidence="8" key="1">
    <citation type="submission" date="2017-11" db="EMBL/GenBank/DDBJ databases">
        <authorList>
            <person name="Lima N.C."/>
            <person name="Parody-Merino A.M."/>
            <person name="Battley P.F."/>
            <person name="Fidler A.E."/>
            <person name="Prosdocimi F."/>
        </authorList>
    </citation>
    <scope>NUCLEOTIDE SEQUENCE [LARGE SCALE GENOMIC DNA]</scope>
</reference>
<keyword evidence="2 6" id="KW-0677">Repeat</keyword>
<evidence type="ECO:0000256" key="4">
    <source>
        <dbReference type="ARBA" id="ARBA00023216"/>
    </source>
</evidence>
<dbReference type="GO" id="GO:0005634">
    <property type="term" value="C:nucleus"/>
    <property type="evidence" value="ECO:0007669"/>
    <property type="project" value="TreeGrafter"/>
</dbReference>
<dbReference type="Pfam" id="PF00191">
    <property type="entry name" value="Annexin"/>
    <property type="match status" value="4"/>
</dbReference>
<dbReference type="Gene3D" id="1.10.220.10">
    <property type="entry name" value="Annexin"/>
    <property type="match status" value="4"/>
</dbReference>
<dbReference type="GO" id="GO:0005737">
    <property type="term" value="C:cytoplasm"/>
    <property type="evidence" value="ECO:0007669"/>
    <property type="project" value="TreeGrafter"/>
</dbReference>
<organism evidence="7 8">
    <name type="scientific">Limosa lapponica baueri</name>
    <dbReference type="NCBI Taxonomy" id="1758121"/>
    <lineage>
        <taxon>Eukaryota</taxon>
        <taxon>Metazoa</taxon>
        <taxon>Chordata</taxon>
        <taxon>Craniata</taxon>
        <taxon>Vertebrata</taxon>
        <taxon>Euteleostomi</taxon>
        <taxon>Archelosauria</taxon>
        <taxon>Archosauria</taxon>
        <taxon>Dinosauria</taxon>
        <taxon>Saurischia</taxon>
        <taxon>Theropoda</taxon>
        <taxon>Coelurosauria</taxon>
        <taxon>Aves</taxon>
        <taxon>Neognathae</taxon>
        <taxon>Neoaves</taxon>
        <taxon>Charadriiformes</taxon>
        <taxon>Scolopacidae</taxon>
        <taxon>Limosa</taxon>
    </lineage>
</organism>